<reference evidence="3" key="1">
    <citation type="journal article" date="2013" name="Nature">
        <title>Pan genome of the phytoplankton Emiliania underpins its global distribution.</title>
        <authorList>
            <person name="Read B.A."/>
            <person name="Kegel J."/>
            <person name="Klute M.J."/>
            <person name="Kuo A."/>
            <person name="Lefebvre S.C."/>
            <person name="Maumus F."/>
            <person name="Mayer C."/>
            <person name="Miller J."/>
            <person name="Monier A."/>
            <person name="Salamov A."/>
            <person name="Young J."/>
            <person name="Aguilar M."/>
            <person name="Claverie J.M."/>
            <person name="Frickenhaus S."/>
            <person name="Gonzalez K."/>
            <person name="Herman E.K."/>
            <person name="Lin Y.C."/>
            <person name="Napier J."/>
            <person name="Ogata H."/>
            <person name="Sarno A.F."/>
            <person name="Shmutz J."/>
            <person name="Schroeder D."/>
            <person name="de Vargas C."/>
            <person name="Verret F."/>
            <person name="von Dassow P."/>
            <person name="Valentin K."/>
            <person name="Van de Peer Y."/>
            <person name="Wheeler G."/>
            <person name="Dacks J.B."/>
            <person name="Delwiche C.F."/>
            <person name="Dyhrman S.T."/>
            <person name="Glockner G."/>
            <person name="John U."/>
            <person name="Richards T."/>
            <person name="Worden A.Z."/>
            <person name="Zhang X."/>
            <person name="Grigoriev I.V."/>
            <person name="Allen A.E."/>
            <person name="Bidle K."/>
            <person name="Borodovsky M."/>
            <person name="Bowler C."/>
            <person name="Brownlee C."/>
            <person name="Cock J.M."/>
            <person name="Elias M."/>
            <person name="Gladyshev V.N."/>
            <person name="Groth M."/>
            <person name="Guda C."/>
            <person name="Hadaegh A."/>
            <person name="Iglesias-Rodriguez M.D."/>
            <person name="Jenkins J."/>
            <person name="Jones B.M."/>
            <person name="Lawson T."/>
            <person name="Leese F."/>
            <person name="Lindquist E."/>
            <person name="Lobanov A."/>
            <person name="Lomsadze A."/>
            <person name="Malik S.B."/>
            <person name="Marsh M.E."/>
            <person name="Mackinder L."/>
            <person name="Mock T."/>
            <person name="Mueller-Roeber B."/>
            <person name="Pagarete A."/>
            <person name="Parker M."/>
            <person name="Probert I."/>
            <person name="Quesneville H."/>
            <person name="Raines C."/>
            <person name="Rensing S.A."/>
            <person name="Riano-Pachon D.M."/>
            <person name="Richier S."/>
            <person name="Rokitta S."/>
            <person name="Shiraiwa Y."/>
            <person name="Soanes D.M."/>
            <person name="van der Giezen M."/>
            <person name="Wahlund T.M."/>
            <person name="Williams B."/>
            <person name="Wilson W."/>
            <person name="Wolfe G."/>
            <person name="Wurch L.L."/>
        </authorList>
    </citation>
    <scope>NUCLEOTIDE SEQUENCE</scope>
</reference>
<keyword evidence="1" id="KW-0472">Membrane</keyword>
<evidence type="ECO:0000256" key="1">
    <source>
        <dbReference type="SAM" id="Phobius"/>
    </source>
</evidence>
<sequence length="288" mass="27437">MYEVTNAATGAVSFADGGTVTLGAVNNAGGVTMTTGSATGTAITNTGVVSIEAGIINLAFANNDGGVIHVADGVTGTITLAAGAKSGACRLPSSGLTATGFACAAPSTVVTHFLLGGTVEDIGAAEQTAIKKVIAEGAGVPTSAVSLTLSPGSVLVRAEILLKDDATATAAENALSGANGILENAASLQAALIAQFQADGIDTTDLTVEGLVQAPPPSPPGSPGDGGGGGSCGVGCIVGIVFGVFALLALSALLFLFLTGAACFKKVDGGYATGKPGAAGAAEAAEAA</sequence>
<dbReference type="EnsemblProtists" id="EOD37982">
    <property type="protein sequence ID" value="EOD37982"/>
    <property type="gene ID" value="EMIHUDRAFT_433502"/>
</dbReference>
<evidence type="ECO:0000313" key="2">
    <source>
        <dbReference type="EnsemblProtists" id="EOD37982"/>
    </source>
</evidence>
<dbReference type="Proteomes" id="UP000013827">
    <property type="component" value="Unassembled WGS sequence"/>
</dbReference>
<dbReference type="HOGENOM" id="CLU_967856_0_0_1"/>
<dbReference type="PaxDb" id="2903-EOD37982"/>
<name>A0A0D3KQE7_EMIH1</name>
<dbReference type="GeneID" id="17283250"/>
<evidence type="ECO:0000313" key="3">
    <source>
        <dbReference type="Proteomes" id="UP000013827"/>
    </source>
</evidence>
<reference evidence="2" key="2">
    <citation type="submission" date="2024-10" db="UniProtKB">
        <authorList>
            <consortium name="EnsemblProtists"/>
        </authorList>
    </citation>
    <scope>IDENTIFICATION</scope>
</reference>
<dbReference type="KEGG" id="ehx:EMIHUDRAFT_433502"/>
<dbReference type="AlphaFoldDB" id="A0A0D3KQE7"/>
<keyword evidence="1" id="KW-1133">Transmembrane helix</keyword>
<protein>
    <submittedName>
        <fullName evidence="2">Uncharacterized protein</fullName>
    </submittedName>
</protein>
<feature type="transmembrane region" description="Helical" evidence="1">
    <location>
        <begin position="237"/>
        <end position="258"/>
    </location>
</feature>
<keyword evidence="3" id="KW-1185">Reference proteome</keyword>
<keyword evidence="1" id="KW-0812">Transmembrane</keyword>
<proteinExistence type="predicted"/>
<accession>A0A0D3KQE7</accession>
<organism evidence="2 3">
    <name type="scientific">Emiliania huxleyi (strain CCMP1516)</name>
    <dbReference type="NCBI Taxonomy" id="280463"/>
    <lineage>
        <taxon>Eukaryota</taxon>
        <taxon>Haptista</taxon>
        <taxon>Haptophyta</taxon>
        <taxon>Prymnesiophyceae</taxon>
        <taxon>Isochrysidales</taxon>
        <taxon>Noelaerhabdaceae</taxon>
        <taxon>Emiliania</taxon>
    </lineage>
</organism>
<dbReference type="RefSeq" id="XP_005790411.1">
    <property type="nucleotide sequence ID" value="XM_005790354.1"/>
</dbReference>